<comment type="caution">
    <text evidence="1">The sequence shown here is derived from an EMBL/GenBank/DDBJ whole genome shotgun (WGS) entry which is preliminary data.</text>
</comment>
<name>A0A563ELV0_9PSEU</name>
<organism evidence="1 2">
    <name type="scientific">Lentzea tibetensis</name>
    <dbReference type="NCBI Taxonomy" id="2591470"/>
    <lineage>
        <taxon>Bacteria</taxon>
        <taxon>Bacillati</taxon>
        <taxon>Actinomycetota</taxon>
        <taxon>Actinomycetes</taxon>
        <taxon>Pseudonocardiales</taxon>
        <taxon>Pseudonocardiaceae</taxon>
        <taxon>Lentzea</taxon>
    </lineage>
</organism>
<dbReference type="Proteomes" id="UP000316639">
    <property type="component" value="Unassembled WGS sequence"/>
</dbReference>
<dbReference type="EMBL" id="VOBR01000023">
    <property type="protein sequence ID" value="TWP48043.1"/>
    <property type="molecule type" value="Genomic_DNA"/>
</dbReference>
<gene>
    <name evidence="1" type="ORF">FKR81_30385</name>
</gene>
<proteinExistence type="predicted"/>
<keyword evidence="2" id="KW-1185">Reference proteome</keyword>
<evidence type="ECO:0000313" key="2">
    <source>
        <dbReference type="Proteomes" id="UP000316639"/>
    </source>
</evidence>
<sequence>MDAARRELERMRESSDVWQELRYEPATDADGDDCDANAVRRAKVLWALQYDRQPGDLPLVRWLAEQEALCRSEAPSQGMTEQTRLAGFLLAEHRQVEDVWLHWEIKQANFDTGCGYDLEHLLAAGVQSTIAYVRDSGHAERDAVLKSLLDEDQPFVSEEDMGEWLQAERSWFPTDPAAEDPLTWIERAVLAGDRELALRELGRWAADRPRDKDTLRQLSYQFADLGAFAEAARAERDGLVFVDNAWDSASAWQRLAELERQAGDHRAAWEALRECRLALDDVSGWPEVGLGRTYVHELFLLAGSAEDELAAVVFAEADRQARDVPGLPFVVLRNAAAAAGRVGDQSRAEHYQELRDAERQRIDTEMGRA</sequence>
<protein>
    <submittedName>
        <fullName evidence="1">Uncharacterized protein</fullName>
    </submittedName>
</protein>
<dbReference type="OrthoDB" id="3365759at2"/>
<dbReference type="AlphaFoldDB" id="A0A563ELV0"/>
<dbReference type="InterPro" id="IPR011990">
    <property type="entry name" value="TPR-like_helical_dom_sf"/>
</dbReference>
<reference evidence="1 2" key="1">
    <citation type="submission" date="2019-07" db="EMBL/GenBank/DDBJ databases">
        <title>Lentzea xizangensis sp. nov., isolated from Qinghai-Tibetan Plateau Soils.</title>
        <authorList>
            <person name="Huang J."/>
        </authorList>
    </citation>
    <scope>NUCLEOTIDE SEQUENCE [LARGE SCALE GENOMIC DNA]</scope>
    <source>
        <strain evidence="1 2">FXJ1.1311</strain>
    </source>
</reference>
<evidence type="ECO:0000313" key="1">
    <source>
        <dbReference type="EMBL" id="TWP48043.1"/>
    </source>
</evidence>
<dbReference type="Gene3D" id="1.25.40.10">
    <property type="entry name" value="Tetratricopeptide repeat domain"/>
    <property type="match status" value="1"/>
</dbReference>
<accession>A0A563ELV0</accession>